<dbReference type="Proteomes" id="UP000479000">
    <property type="component" value="Unassembled WGS sequence"/>
</dbReference>
<accession>A0A6H5GLU7</accession>
<name>A0A6H5GLU7_9HEMI</name>
<evidence type="ECO:0000313" key="1">
    <source>
        <dbReference type="EMBL" id="CAB0004035.1"/>
    </source>
</evidence>
<keyword evidence="2" id="KW-1185">Reference proteome</keyword>
<gene>
    <name evidence="1" type="ORF">NTEN_LOCUS9512</name>
</gene>
<organism evidence="1 2">
    <name type="scientific">Nesidiocoris tenuis</name>
    <dbReference type="NCBI Taxonomy" id="355587"/>
    <lineage>
        <taxon>Eukaryota</taxon>
        <taxon>Metazoa</taxon>
        <taxon>Ecdysozoa</taxon>
        <taxon>Arthropoda</taxon>
        <taxon>Hexapoda</taxon>
        <taxon>Insecta</taxon>
        <taxon>Pterygota</taxon>
        <taxon>Neoptera</taxon>
        <taxon>Paraneoptera</taxon>
        <taxon>Hemiptera</taxon>
        <taxon>Heteroptera</taxon>
        <taxon>Panheteroptera</taxon>
        <taxon>Cimicomorpha</taxon>
        <taxon>Miridae</taxon>
        <taxon>Dicyphina</taxon>
        <taxon>Nesidiocoris</taxon>
    </lineage>
</organism>
<dbReference type="EMBL" id="CADCXU010014363">
    <property type="protein sequence ID" value="CAB0004035.1"/>
    <property type="molecule type" value="Genomic_DNA"/>
</dbReference>
<sequence length="342" mass="39008">MPIYRNSKNIHIFCNCQSLKPPMNIGITRLAGTRLWFYHHGRDIAIIVTDYKNISCTDGDSKDEGLCRKLYSVRSTPGQTLSLLVGSSVADFSRNSGSAVAYSIRLLHFPDVHYRRVARVAQPPAQDLMPRWDSSGTEHHKLVKHQLQLTTLVVTPLVYFHIYRVNGNFHTCIVIVLKSRIGTELQKKLFLIHIYSESLPERVSVCPKVLEHKSKIKILPSAAKRIKPVSHVRPFSSPSHRPSGQTDSLRPPIAAIWKYRVLSTQQPVSPSSICGRDDLVSVLKQEEVVVLGAEAKLKSGSQDLEIGACEDPWMRRRRRRRMRRKWKIRGGEDQLRRSRRVL</sequence>
<dbReference type="OrthoDB" id="196717at2759"/>
<proteinExistence type="predicted"/>
<evidence type="ECO:0000313" key="2">
    <source>
        <dbReference type="Proteomes" id="UP000479000"/>
    </source>
</evidence>
<reference evidence="1 2" key="1">
    <citation type="submission" date="2020-02" db="EMBL/GenBank/DDBJ databases">
        <authorList>
            <person name="Ferguson B K."/>
        </authorList>
    </citation>
    <scope>NUCLEOTIDE SEQUENCE [LARGE SCALE GENOMIC DNA]</scope>
</reference>
<protein>
    <submittedName>
        <fullName evidence="1">Uncharacterized protein</fullName>
    </submittedName>
</protein>
<dbReference type="AlphaFoldDB" id="A0A6H5GLU7"/>